<evidence type="ECO:0008006" key="4">
    <source>
        <dbReference type="Google" id="ProtNLM"/>
    </source>
</evidence>
<sequence>MAVPGARKEEERLRATVRRESKVKRARERGANRPLNSSYLEPDRVENDSDDDGAISLNAIKNKYNQK</sequence>
<protein>
    <recommendedName>
        <fullName evidence="4">IBB domain-containing protein</fullName>
    </recommendedName>
</protein>
<dbReference type="Proteomes" id="UP000479000">
    <property type="component" value="Unassembled WGS sequence"/>
</dbReference>
<name>A0A6H5HBT8_9HEMI</name>
<feature type="region of interest" description="Disordered" evidence="1">
    <location>
        <begin position="1"/>
        <end position="54"/>
    </location>
</feature>
<dbReference type="AlphaFoldDB" id="A0A6H5HBT8"/>
<keyword evidence="3" id="KW-1185">Reference proteome</keyword>
<evidence type="ECO:0000313" key="2">
    <source>
        <dbReference type="EMBL" id="CAB0013364.1"/>
    </source>
</evidence>
<evidence type="ECO:0000256" key="1">
    <source>
        <dbReference type="SAM" id="MobiDB-lite"/>
    </source>
</evidence>
<dbReference type="OrthoDB" id="20844at2759"/>
<accession>A0A6H5HBT8</accession>
<proteinExistence type="predicted"/>
<dbReference type="EMBL" id="CADCXU010026577">
    <property type="protein sequence ID" value="CAB0013364.1"/>
    <property type="molecule type" value="Genomic_DNA"/>
</dbReference>
<evidence type="ECO:0000313" key="3">
    <source>
        <dbReference type="Proteomes" id="UP000479000"/>
    </source>
</evidence>
<gene>
    <name evidence="2" type="ORF">NTEN_LOCUS17975</name>
</gene>
<reference evidence="2 3" key="1">
    <citation type="submission" date="2020-02" db="EMBL/GenBank/DDBJ databases">
        <authorList>
            <person name="Ferguson B K."/>
        </authorList>
    </citation>
    <scope>NUCLEOTIDE SEQUENCE [LARGE SCALE GENOMIC DNA]</scope>
</reference>
<feature type="compositionally biased region" description="Basic and acidic residues" evidence="1">
    <location>
        <begin position="1"/>
        <end position="20"/>
    </location>
</feature>
<feature type="non-terminal residue" evidence="2">
    <location>
        <position position="67"/>
    </location>
</feature>
<organism evidence="2 3">
    <name type="scientific">Nesidiocoris tenuis</name>
    <dbReference type="NCBI Taxonomy" id="355587"/>
    <lineage>
        <taxon>Eukaryota</taxon>
        <taxon>Metazoa</taxon>
        <taxon>Ecdysozoa</taxon>
        <taxon>Arthropoda</taxon>
        <taxon>Hexapoda</taxon>
        <taxon>Insecta</taxon>
        <taxon>Pterygota</taxon>
        <taxon>Neoptera</taxon>
        <taxon>Paraneoptera</taxon>
        <taxon>Hemiptera</taxon>
        <taxon>Heteroptera</taxon>
        <taxon>Panheteroptera</taxon>
        <taxon>Cimicomorpha</taxon>
        <taxon>Miridae</taxon>
        <taxon>Dicyphina</taxon>
        <taxon>Nesidiocoris</taxon>
    </lineage>
</organism>